<feature type="region of interest" description="Disordered" evidence="1">
    <location>
        <begin position="478"/>
        <end position="569"/>
    </location>
</feature>
<protein>
    <submittedName>
        <fullName evidence="2">Nucleoside phosphorylase domain-containing protein</fullName>
    </submittedName>
</protein>
<gene>
    <name evidence="2" type="ORF">BDV36DRAFT_311093</name>
</gene>
<evidence type="ECO:0000313" key="2">
    <source>
        <dbReference type="EMBL" id="KAE8415341.1"/>
    </source>
</evidence>
<dbReference type="EMBL" id="ML735769">
    <property type="protein sequence ID" value="KAE8415341.1"/>
    <property type="molecule type" value="Genomic_DNA"/>
</dbReference>
<evidence type="ECO:0000313" key="3">
    <source>
        <dbReference type="Proteomes" id="UP000325395"/>
    </source>
</evidence>
<organism evidence="2 3">
    <name type="scientific">Aspergillus pseudocaelatus</name>
    <dbReference type="NCBI Taxonomy" id="1825620"/>
    <lineage>
        <taxon>Eukaryota</taxon>
        <taxon>Fungi</taxon>
        <taxon>Dikarya</taxon>
        <taxon>Ascomycota</taxon>
        <taxon>Pezizomycotina</taxon>
        <taxon>Eurotiomycetes</taxon>
        <taxon>Eurotiomycetidae</taxon>
        <taxon>Eurotiales</taxon>
        <taxon>Aspergillaceae</taxon>
        <taxon>Aspergillus</taxon>
        <taxon>Aspergillus subgen. Circumdati</taxon>
    </lineage>
</organism>
<dbReference type="Gene3D" id="3.40.50.1580">
    <property type="entry name" value="Nucleoside phosphorylase domain"/>
    <property type="match status" value="1"/>
</dbReference>
<accession>A0ABQ6WGS2</accession>
<sequence length="695" mass="76017">MLGTTARPDDREFTVGWVCALFKEYIAALEILDETYDDTTKSSLTSDGRSYYTRGRIGGHKIVVGCLPIGRYGLLSTSTVAEDMKMRFPSINIGFMVGIGGGAPGEKNDVRLGDVVIGTKVVQYGLGMKTPSGFQVTGHTSTPTPILLHAVTGLKTRIFDGLDLAASLEQMVEKSPPMKATFGRPESHTDRLYSPRYVHLDNCDCTNNRPQDQVHLIQRPSRGKDQIRVHDGIIASADQVIKDATARDQIAHELDALCFEMEAAGLSDSLKWIAIRGICDYSDSHKNDRWHGYAAAAAAVCAKELLLTIPPVNPTGMERVSEHKRWEVDRADFMRVLEKLPTGIVTTMHSALIGTCVLLAIFGQLIWSFYLWMLSVAANIHSPDFNPPMKAAQPMEGPMQQFGGAPIHINIHVAQQAVSHARRQSEVDWIESPHQCPTEFSTIQWNGAEREKVLGSTAELLQGVRTLMGKEISRNISISIPHDTGGPLSPVDSSCDPFERVPWQRQDASNERSDSVSSASKPPVPPRSKKPRGYVSRRNTQIPVPNSIARRNKQSAEHKSNKSQEAGEEVPEIVALINEFRGRASISAYGNVHVRGQEFFGQFVVDGLSIAVMVTFQQHGGQLQAPSATLQYESLEDLNGDYEIDTGSASVGLNDVKITAHNSGGKTVSLSGEIMPPAPSGQGVAGVIRFSIRRY</sequence>
<dbReference type="PANTHER" id="PTHR46082:SF11">
    <property type="entry name" value="AAA+ ATPASE DOMAIN-CONTAINING PROTEIN-RELATED"/>
    <property type="match status" value="1"/>
</dbReference>
<keyword evidence="3" id="KW-1185">Reference proteome</keyword>
<name>A0ABQ6WGS2_9EURO</name>
<dbReference type="Proteomes" id="UP000325395">
    <property type="component" value="Unassembled WGS sequence"/>
</dbReference>
<proteinExistence type="predicted"/>
<dbReference type="SUPFAM" id="SSF53167">
    <property type="entry name" value="Purine and uridine phosphorylases"/>
    <property type="match status" value="1"/>
</dbReference>
<evidence type="ECO:0000256" key="1">
    <source>
        <dbReference type="SAM" id="MobiDB-lite"/>
    </source>
</evidence>
<dbReference type="InterPro" id="IPR053137">
    <property type="entry name" value="NLR-like"/>
</dbReference>
<reference evidence="2 3" key="1">
    <citation type="submission" date="2019-04" db="EMBL/GenBank/DDBJ databases">
        <authorList>
            <consortium name="DOE Joint Genome Institute"/>
            <person name="Mondo S."/>
            <person name="Kjaerbolling I."/>
            <person name="Vesth T."/>
            <person name="Frisvad J.C."/>
            <person name="Nybo J.L."/>
            <person name="Theobald S."/>
            <person name="Kildgaard S."/>
            <person name="Isbrandt T."/>
            <person name="Kuo A."/>
            <person name="Sato A."/>
            <person name="Lyhne E.K."/>
            <person name="Kogle M.E."/>
            <person name="Wiebenga A."/>
            <person name="Kun R.S."/>
            <person name="Lubbers R.J."/>
            <person name="Makela M.R."/>
            <person name="Barry K."/>
            <person name="Chovatia M."/>
            <person name="Clum A."/>
            <person name="Daum C."/>
            <person name="Haridas S."/>
            <person name="He G."/>
            <person name="LaButti K."/>
            <person name="Lipzen A."/>
            <person name="Riley R."/>
            <person name="Salamov A."/>
            <person name="Simmons B.A."/>
            <person name="Magnuson J.K."/>
            <person name="Henrissat B."/>
            <person name="Mortensen U.H."/>
            <person name="Larsen T.O."/>
            <person name="Devries R.P."/>
            <person name="Grigoriev I.V."/>
            <person name="Machida M."/>
            <person name="Baker S.E."/>
            <person name="Andersen M.R."/>
            <person name="Cantor M.N."/>
            <person name="Hua S.X."/>
        </authorList>
    </citation>
    <scope>NUCLEOTIDE SEQUENCE [LARGE SCALE GENOMIC DNA]</scope>
    <source>
        <strain evidence="2 3">CBS 117616</strain>
    </source>
</reference>
<dbReference type="PANTHER" id="PTHR46082">
    <property type="entry name" value="ATP/GTP-BINDING PROTEIN-RELATED"/>
    <property type="match status" value="1"/>
</dbReference>
<dbReference type="InterPro" id="IPR035994">
    <property type="entry name" value="Nucleoside_phosphorylase_sf"/>
</dbReference>